<dbReference type="PANTHER" id="PTHR24240">
    <property type="entry name" value="OPSIN"/>
    <property type="match status" value="1"/>
</dbReference>
<keyword evidence="5 8" id="KW-0472">Membrane</keyword>
<dbReference type="GO" id="GO:0004930">
    <property type="term" value="F:G protein-coupled receptor activity"/>
    <property type="evidence" value="ECO:0007669"/>
    <property type="project" value="UniProtKB-KW"/>
</dbReference>
<dbReference type="GO" id="GO:0016020">
    <property type="term" value="C:membrane"/>
    <property type="evidence" value="ECO:0007669"/>
    <property type="project" value="UniProtKB-SubCell"/>
</dbReference>
<dbReference type="InterPro" id="IPR000276">
    <property type="entry name" value="GPCR_Rhodpsn"/>
</dbReference>
<dbReference type="SUPFAM" id="SSF81321">
    <property type="entry name" value="Family A G protein-coupled receptor-like"/>
    <property type="match status" value="1"/>
</dbReference>
<evidence type="ECO:0000256" key="5">
    <source>
        <dbReference type="ARBA" id="ARBA00023136"/>
    </source>
</evidence>
<dbReference type="InterPro" id="IPR017452">
    <property type="entry name" value="GPCR_Rhodpsn_7TM"/>
</dbReference>
<comment type="subcellular location">
    <subcellularLocation>
        <location evidence="1">Membrane</location>
        <topology evidence="1">Multi-pass membrane protein</topology>
    </subcellularLocation>
</comment>
<evidence type="ECO:0000256" key="6">
    <source>
        <dbReference type="ARBA" id="ARBA00023170"/>
    </source>
</evidence>
<name>A0A813NLS3_9BILA</name>
<dbReference type="PROSITE" id="PS50262">
    <property type="entry name" value="G_PROTEIN_RECEP_F1_2"/>
    <property type="match status" value="1"/>
</dbReference>
<keyword evidence="6" id="KW-0675">Receptor</keyword>
<dbReference type="OrthoDB" id="10014521at2759"/>
<dbReference type="EMBL" id="CAJNOM010000002">
    <property type="protein sequence ID" value="CAF0735533.1"/>
    <property type="molecule type" value="Genomic_DNA"/>
</dbReference>
<dbReference type="AlphaFoldDB" id="A0A813NLS3"/>
<dbReference type="Pfam" id="PF00001">
    <property type="entry name" value="7tm_1"/>
    <property type="match status" value="1"/>
</dbReference>
<keyword evidence="11" id="KW-1185">Reference proteome</keyword>
<feature type="transmembrane region" description="Helical" evidence="8">
    <location>
        <begin position="6"/>
        <end position="25"/>
    </location>
</feature>
<keyword evidence="7" id="KW-0807">Transducer</keyword>
<evidence type="ECO:0000256" key="7">
    <source>
        <dbReference type="ARBA" id="ARBA00023224"/>
    </source>
</evidence>
<dbReference type="Gene3D" id="1.20.1070.10">
    <property type="entry name" value="Rhodopsin 7-helix transmembrane proteins"/>
    <property type="match status" value="1"/>
</dbReference>
<feature type="transmembrane region" description="Helical" evidence="8">
    <location>
        <begin position="207"/>
        <end position="230"/>
    </location>
</feature>
<comment type="caution">
    <text evidence="10">The sequence shown here is derived from an EMBL/GenBank/DDBJ whole genome shotgun (WGS) entry which is preliminary data.</text>
</comment>
<evidence type="ECO:0000256" key="8">
    <source>
        <dbReference type="SAM" id="Phobius"/>
    </source>
</evidence>
<organism evidence="10 11">
    <name type="scientific">Adineta steineri</name>
    <dbReference type="NCBI Taxonomy" id="433720"/>
    <lineage>
        <taxon>Eukaryota</taxon>
        <taxon>Metazoa</taxon>
        <taxon>Spiralia</taxon>
        <taxon>Gnathifera</taxon>
        <taxon>Rotifera</taxon>
        <taxon>Eurotatoria</taxon>
        <taxon>Bdelloidea</taxon>
        <taxon>Adinetida</taxon>
        <taxon>Adinetidae</taxon>
        <taxon>Adineta</taxon>
    </lineage>
</organism>
<dbReference type="CDD" id="cd00637">
    <property type="entry name" value="7tm_classA_rhodopsin-like"/>
    <property type="match status" value="1"/>
</dbReference>
<feature type="transmembrane region" description="Helical" evidence="8">
    <location>
        <begin position="154"/>
        <end position="175"/>
    </location>
</feature>
<feature type="transmembrane region" description="Helical" evidence="8">
    <location>
        <begin position="74"/>
        <end position="93"/>
    </location>
</feature>
<reference evidence="10" key="1">
    <citation type="submission" date="2021-02" db="EMBL/GenBank/DDBJ databases">
        <authorList>
            <person name="Nowell W R."/>
        </authorList>
    </citation>
    <scope>NUCLEOTIDE SEQUENCE</scope>
</reference>
<dbReference type="Proteomes" id="UP000663832">
    <property type="component" value="Unassembled WGS sequence"/>
</dbReference>
<evidence type="ECO:0000256" key="1">
    <source>
        <dbReference type="ARBA" id="ARBA00004141"/>
    </source>
</evidence>
<feature type="transmembrane region" description="Helical" evidence="8">
    <location>
        <begin position="113"/>
        <end position="134"/>
    </location>
</feature>
<keyword evidence="3 8" id="KW-1133">Transmembrane helix</keyword>
<protein>
    <recommendedName>
        <fullName evidence="9">G-protein coupled receptors family 1 profile domain-containing protein</fullName>
    </recommendedName>
</protein>
<feature type="transmembrane region" description="Helical" evidence="8">
    <location>
        <begin position="32"/>
        <end position="54"/>
    </location>
</feature>
<accession>A0A813NLS3</accession>
<keyword evidence="2 8" id="KW-0812">Transmembrane</keyword>
<proteinExistence type="predicted"/>
<sequence length="283" mass="33023">MLSCSVFGVLLGVIFICVIFFDKTCHTIPMMFVANSCLAQIIFGSCTISMTLFTLQNDLKQIWYYNSFCHFLGYYGYVVTALQNCSYLLPAIYRYFVVVYPNRVLWQSVKIQISLICLTWIFAFVYPIAFLFTGDIVYNVDNQICQMTLKFSFPIIYMAFCAYMMPVSMIMFIYFKLVQYVREISKHITPVNTLSRAKLELKMVRRIVILISILLILGLPYTIFIFMSFFNSAPKYHFRIAYIFINVSFLLVIITLYTFTEPLKTSIMKRFNSRPNAILPTIT</sequence>
<feature type="domain" description="G-protein coupled receptors family 1 profile" evidence="9">
    <location>
        <begin position="11"/>
        <end position="265"/>
    </location>
</feature>
<evidence type="ECO:0000313" key="10">
    <source>
        <dbReference type="EMBL" id="CAF0735533.1"/>
    </source>
</evidence>
<evidence type="ECO:0000256" key="3">
    <source>
        <dbReference type="ARBA" id="ARBA00022989"/>
    </source>
</evidence>
<gene>
    <name evidence="10" type="ORF">QVE165_LOCUS568</name>
</gene>
<evidence type="ECO:0000259" key="9">
    <source>
        <dbReference type="PROSITE" id="PS50262"/>
    </source>
</evidence>
<feature type="transmembrane region" description="Helical" evidence="8">
    <location>
        <begin position="236"/>
        <end position="260"/>
    </location>
</feature>
<evidence type="ECO:0000256" key="4">
    <source>
        <dbReference type="ARBA" id="ARBA00023040"/>
    </source>
</evidence>
<evidence type="ECO:0000256" key="2">
    <source>
        <dbReference type="ARBA" id="ARBA00022692"/>
    </source>
</evidence>
<keyword evidence="4" id="KW-0297">G-protein coupled receptor</keyword>
<dbReference type="InterPro" id="IPR050125">
    <property type="entry name" value="GPCR_opsins"/>
</dbReference>
<evidence type="ECO:0000313" key="11">
    <source>
        <dbReference type="Proteomes" id="UP000663832"/>
    </source>
</evidence>